<evidence type="ECO:0000313" key="12">
    <source>
        <dbReference type="Proteomes" id="UP000807769"/>
    </source>
</evidence>
<dbReference type="InterPro" id="IPR018982">
    <property type="entry name" value="RQC_domain"/>
</dbReference>
<comment type="subcellular location">
    <subcellularLocation>
        <location evidence="7">Nucleus</location>
    </subcellularLocation>
</comment>
<dbReference type="SMART" id="SM00487">
    <property type="entry name" value="DEXDc"/>
    <property type="match status" value="1"/>
</dbReference>
<name>A0A9P7J603_9AGAM</name>
<feature type="region of interest" description="Disordered" evidence="8">
    <location>
        <begin position="729"/>
        <end position="749"/>
    </location>
</feature>
<keyword evidence="4 7" id="KW-0347">Helicase</keyword>
<dbReference type="GO" id="GO:0003676">
    <property type="term" value="F:nucleic acid binding"/>
    <property type="evidence" value="ECO:0007669"/>
    <property type="project" value="InterPro"/>
</dbReference>
<gene>
    <name evidence="11" type="ORF">BJ212DRAFT_1394393</name>
</gene>
<dbReference type="Gene3D" id="3.40.50.300">
    <property type="entry name" value="P-loop containing nucleotide triphosphate hydrolases"/>
    <property type="match status" value="2"/>
</dbReference>
<feature type="compositionally biased region" description="Low complexity" evidence="8">
    <location>
        <begin position="25"/>
        <end position="36"/>
    </location>
</feature>
<dbReference type="GO" id="GO:0009378">
    <property type="term" value="F:four-way junction helicase activity"/>
    <property type="evidence" value="ECO:0007669"/>
    <property type="project" value="TreeGrafter"/>
</dbReference>
<evidence type="ECO:0000256" key="1">
    <source>
        <dbReference type="ARBA" id="ARBA00005446"/>
    </source>
</evidence>
<dbReference type="SUPFAM" id="SSF52540">
    <property type="entry name" value="P-loop containing nucleoside triphosphate hydrolases"/>
    <property type="match status" value="1"/>
</dbReference>
<feature type="compositionally biased region" description="Polar residues" evidence="8">
    <location>
        <begin position="1"/>
        <end position="24"/>
    </location>
</feature>
<evidence type="ECO:0000256" key="8">
    <source>
        <dbReference type="SAM" id="MobiDB-lite"/>
    </source>
</evidence>
<dbReference type="Proteomes" id="UP000807769">
    <property type="component" value="Unassembled WGS sequence"/>
</dbReference>
<dbReference type="PROSITE" id="PS51192">
    <property type="entry name" value="HELICASE_ATP_BIND_1"/>
    <property type="match status" value="1"/>
</dbReference>
<dbReference type="SUPFAM" id="SSF46785">
    <property type="entry name" value="Winged helix' DNA-binding domain"/>
    <property type="match status" value="1"/>
</dbReference>
<dbReference type="NCBIfam" id="TIGR00614">
    <property type="entry name" value="recQ_fam"/>
    <property type="match status" value="1"/>
</dbReference>
<evidence type="ECO:0000256" key="2">
    <source>
        <dbReference type="ARBA" id="ARBA00022741"/>
    </source>
</evidence>
<dbReference type="InterPro" id="IPR014001">
    <property type="entry name" value="Helicase_ATP-bd"/>
</dbReference>
<protein>
    <recommendedName>
        <fullName evidence="7">ATP-dependent DNA helicase</fullName>
        <ecNumber evidence="7">5.6.2.4</ecNumber>
    </recommendedName>
</protein>
<dbReference type="CDD" id="cd18794">
    <property type="entry name" value="SF2_C_RecQ"/>
    <property type="match status" value="1"/>
</dbReference>
<feature type="region of interest" description="Disordered" evidence="8">
    <location>
        <begin position="103"/>
        <end position="129"/>
    </location>
</feature>
<evidence type="ECO:0000256" key="4">
    <source>
        <dbReference type="ARBA" id="ARBA00022806"/>
    </source>
</evidence>
<dbReference type="Pfam" id="PF00270">
    <property type="entry name" value="DEAD"/>
    <property type="match status" value="1"/>
</dbReference>
<dbReference type="InterPro" id="IPR036390">
    <property type="entry name" value="WH_DNA-bd_sf"/>
</dbReference>
<keyword evidence="12" id="KW-1185">Reference proteome</keyword>
<comment type="similarity">
    <text evidence="1 7">Belongs to the helicase family. RecQ subfamily.</text>
</comment>
<dbReference type="GO" id="GO:0043138">
    <property type="term" value="F:3'-5' DNA helicase activity"/>
    <property type="evidence" value="ECO:0007669"/>
    <property type="project" value="UniProtKB-EC"/>
</dbReference>
<reference evidence="11" key="1">
    <citation type="journal article" date="2020" name="New Phytol.">
        <title>Comparative genomics reveals dynamic genome evolution in host specialist ectomycorrhizal fungi.</title>
        <authorList>
            <person name="Lofgren L.A."/>
            <person name="Nguyen N.H."/>
            <person name="Vilgalys R."/>
            <person name="Ruytinx J."/>
            <person name="Liao H.L."/>
            <person name="Branco S."/>
            <person name="Kuo A."/>
            <person name="LaButti K."/>
            <person name="Lipzen A."/>
            <person name="Andreopoulos W."/>
            <person name="Pangilinan J."/>
            <person name="Riley R."/>
            <person name="Hundley H."/>
            <person name="Na H."/>
            <person name="Barry K."/>
            <person name="Grigoriev I.V."/>
            <person name="Stajich J.E."/>
            <person name="Kennedy P.G."/>
        </authorList>
    </citation>
    <scope>NUCLEOTIDE SEQUENCE</scope>
    <source>
        <strain evidence="11">MN1</strain>
    </source>
</reference>
<dbReference type="Gene3D" id="1.10.10.10">
    <property type="entry name" value="Winged helix-like DNA-binding domain superfamily/Winged helix DNA-binding domain"/>
    <property type="match status" value="1"/>
</dbReference>
<proteinExistence type="inferred from homology"/>
<feature type="domain" description="Helicase C-terminal" evidence="10">
    <location>
        <begin position="600"/>
        <end position="755"/>
    </location>
</feature>
<dbReference type="InterPro" id="IPR011545">
    <property type="entry name" value="DEAD/DEAH_box_helicase_dom"/>
</dbReference>
<feature type="region of interest" description="Disordered" evidence="8">
    <location>
        <begin position="1"/>
        <end position="86"/>
    </location>
</feature>
<evidence type="ECO:0000256" key="5">
    <source>
        <dbReference type="ARBA" id="ARBA00022840"/>
    </source>
</evidence>
<dbReference type="PANTHER" id="PTHR13710:SF149">
    <property type="entry name" value="ATP-DEPENDENT DNA HELICASE TLH2"/>
    <property type="match status" value="1"/>
</dbReference>
<keyword evidence="3 7" id="KW-0378">Hydrolase</keyword>
<comment type="caution">
    <text evidence="11">The sequence shown here is derived from an EMBL/GenBank/DDBJ whole genome shotgun (WGS) entry which is preliminary data.</text>
</comment>
<evidence type="ECO:0000259" key="10">
    <source>
        <dbReference type="PROSITE" id="PS51194"/>
    </source>
</evidence>
<dbReference type="GO" id="GO:0005634">
    <property type="term" value="C:nucleus"/>
    <property type="evidence" value="ECO:0007669"/>
    <property type="project" value="UniProtKB-SubCell"/>
</dbReference>
<dbReference type="Pfam" id="PF09382">
    <property type="entry name" value="RQC"/>
    <property type="match status" value="1"/>
</dbReference>
<keyword evidence="2 7" id="KW-0547">Nucleotide-binding</keyword>
<dbReference type="InterPro" id="IPR032284">
    <property type="entry name" value="RecQ_Zn-bd"/>
</dbReference>
<organism evidence="11 12">
    <name type="scientific">Suillus subaureus</name>
    <dbReference type="NCBI Taxonomy" id="48587"/>
    <lineage>
        <taxon>Eukaryota</taxon>
        <taxon>Fungi</taxon>
        <taxon>Dikarya</taxon>
        <taxon>Basidiomycota</taxon>
        <taxon>Agaricomycotina</taxon>
        <taxon>Agaricomycetes</taxon>
        <taxon>Agaricomycetidae</taxon>
        <taxon>Boletales</taxon>
        <taxon>Suillineae</taxon>
        <taxon>Suillaceae</taxon>
        <taxon>Suillus</taxon>
    </lineage>
</organism>
<dbReference type="FunFam" id="3.40.50.300:FF:001975">
    <property type="entry name" value="ATP-dependent DNA helicase"/>
    <property type="match status" value="1"/>
</dbReference>
<evidence type="ECO:0000256" key="3">
    <source>
        <dbReference type="ARBA" id="ARBA00022801"/>
    </source>
</evidence>
<dbReference type="GO" id="GO:0016787">
    <property type="term" value="F:hydrolase activity"/>
    <property type="evidence" value="ECO:0007669"/>
    <property type="project" value="UniProtKB-KW"/>
</dbReference>
<dbReference type="CDD" id="cd17920">
    <property type="entry name" value="DEXHc_RecQ"/>
    <property type="match status" value="1"/>
</dbReference>
<dbReference type="GO" id="GO:0005737">
    <property type="term" value="C:cytoplasm"/>
    <property type="evidence" value="ECO:0007669"/>
    <property type="project" value="TreeGrafter"/>
</dbReference>
<dbReference type="Pfam" id="PF00271">
    <property type="entry name" value="Helicase_C"/>
    <property type="match status" value="1"/>
</dbReference>
<sequence length="900" mass="99362">MAGPQNNLDSVRRTFQSQHNGNMISSSVLPKTSSSSKFKPALGASHSASNPTVRQMSGSSSSLPSFATPNFGRKMTNPRPAPLSASPQRDLIDLCREPTIEIMEGPVPSRKRQSLDVPDGAQQSASKRLKESNRVNKENIFNTLPLSSKGISRAIPRQWTPEIPSDVEASNPNPASNALSRLNLFTAPPASSETAQSDAGTQLVKNSDLDSRSRGFLELILARNRQVRDYFLKAISEHGNNPLDIFEISFLLAHIEGRIEAIQERLARFNPVNEPASAPSTSILVSSGPTDLRSVLEPEDVDVDGPLEPEDIDVSAETLIVPDSDDLWEGLDEPSTLQLDTLTSTTPTLDSADAPCTPSAPTGRLDNTSTPYYAEAVSVLKSVFRLTSFRQNQLEAINATLGGKDVFVLMPTGGGKSLCYQLPAVCKTGRTQGVTFVISPLVALIADQVASLREKHVNVDCMSSLRTADDSRDVMRRLRSNQKPDICYITPEKLRESNAMQDILAQLYEDKQIARFVIDEAHVIQSWGRDFRDAYAELHMLRERYRDVPIMALTATANKTAIQDIRTRLGLRDPLCLMQSFNRPNLYYAVQPKPSTKKKVVQAIAGFIKSQHAAHTGIVYGFSKLECEELAEQLRNDYGLSAKHYHAGMDSQERSTTQEEWQSGSCKIIVATIAFGMGIDKPDVRFVIHSTLPKSMDGYYQETGRAGRDGDPADCILYYAHRDAVSRHQLINSDRNDKGPARTPEEKKRQLEDLSAVAQYCRNEADCRRSLILAHFNERFDSHLCPKGCDNCSRGGTVFRQLYTLEAQQAIRLFGEMAASMDRIALGHFKDVYAGRNRAKVRESGHDQLSLFGVGKGVDGDRIISEMLGADIFAIAREASASGWTNDYLKVIKAQSSFCR</sequence>
<evidence type="ECO:0000256" key="6">
    <source>
        <dbReference type="ARBA" id="ARBA00034617"/>
    </source>
</evidence>
<dbReference type="EC" id="5.6.2.4" evidence="7"/>
<evidence type="ECO:0000259" key="9">
    <source>
        <dbReference type="PROSITE" id="PS51192"/>
    </source>
</evidence>
<dbReference type="SMART" id="SM00490">
    <property type="entry name" value="HELICc"/>
    <property type="match status" value="1"/>
</dbReference>
<dbReference type="GO" id="GO:0000724">
    <property type="term" value="P:double-strand break repair via homologous recombination"/>
    <property type="evidence" value="ECO:0007669"/>
    <property type="project" value="TreeGrafter"/>
</dbReference>
<dbReference type="InterPro" id="IPR036388">
    <property type="entry name" value="WH-like_DNA-bd_sf"/>
</dbReference>
<dbReference type="InterPro" id="IPR004589">
    <property type="entry name" value="DNA_helicase_ATP-dep_RecQ"/>
</dbReference>
<dbReference type="AlphaFoldDB" id="A0A9P7J603"/>
<evidence type="ECO:0000256" key="7">
    <source>
        <dbReference type="RuleBase" id="RU364117"/>
    </source>
</evidence>
<dbReference type="RefSeq" id="XP_041186843.1">
    <property type="nucleotide sequence ID" value="XM_041337150.1"/>
</dbReference>
<dbReference type="FunFam" id="3.40.50.300:FF:001389">
    <property type="entry name" value="ATP-dependent DNA helicase RecQ"/>
    <property type="match status" value="1"/>
</dbReference>
<dbReference type="InterPro" id="IPR001650">
    <property type="entry name" value="Helicase_C-like"/>
</dbReference>
<comment type="catalytic activity">
    <reaction evidence="7">
        <text>ATP + H2O = ADP + phosphate + H(+)</text>
        <dbReference type="Rhea" id="RHEA:13065"/>
        <dbReference type="ChEBI" id="CHEBI:15377"/>
        <dbReference type="ChEBI" id="CHEBI:15378"/>
        <dbReference type="ChEBI" id="CHEBI:30616"/>
        <dbReference type="ChEBI" id="CHEBI:43474"/>
        <dbReference type="ChEBI" id="CHEBI:456216"/>
    </reaction>
</comment>
<dbReference type="GO" id="GO:0005524">
    <property type="term" value="F:ATP binding"/>
    <property type="evidence" value="ECO:0007669"/>
    <property type="project" value="UniProtKB-KW"/>
</dbReference>
<dbReference type="GO" id="GO:0005694">
    <property type="term" value="C:chromosome"/>
    <property type="evidence" value="ECO:0007669"/>
    <property type="project" value="TreeGrafter"/>
</dbReference>
<dbReference type="PROSITE" id="PS51194">
    <property type="entry name" value="HELICASE_CTER"/>
    <property type="match status" value="1"/>
</dbReference>
<dbReference type="InterPro" id="IPR027417">
    <property type="entry name" value="P-loop_NTPase"/>
</dbReference>
<dbReference type="GO" id="GO:0006260">
    <property type="term" value="P:DNA replication"/>
    <property type="evidence" value="ECO:0007669"/>
    <property type="project" value="InterPro"/>
</dbReference>
<dbReference type="OrthoDB" id="10261556at2759"/>
<evidence type="ECO:0000313" key="11">
    <source>
        <dbReference type="EMBL" id="KAG1804243.1"/>
    </source>
</evidence>
<accession>A0A9P7J603</accession>
<dbReference type="PANTHER" id="PTHR13710">
    <property type="entry name" value="DNA HELICASE RECQ FAMILY MEMBER"/>
    <property type="match status" value="1"/>
</dbReference>
<feature type="compositionally biased region" description="Polar residues" evidence="8">
    <location>
        <begin position="46"/>
        <end position="68"/>
    </location>
</feature>
<dbReference type="EMBL" id="JABBWG010000060">
    <property type="protein sequence ID" value="KAG1804243.1"/>
    <property type="molecule type" value="Genomic_DNA"/>
</dbReference>
<feature type="domain" description="Helicase ATP-binding" evidence="9">
    <location>
        <begin position="397"/>
        <end position="575"/>
    </location>
</feature>
<comment type="catalytic activity">
    <reaction evidence="6 7">
        <text>Couples ATP hydrolysis with the unwinding of duplex DNA by translocating in the 3'-5' direction.</text>
        <dbReference type="EC" id="5.6.2.4"/>
    </reaction>
</comment>
<keyword evidence="7" id="KW-0539">Nucleus</keyword>
<keyword evidence="5 7" id="KW-0067">ATP-binding</keyword>
<dbReference type="Pfam" id="PF16124">
    <property type="entry name" value="RecQ_Zn_bind"/>
    <property type="match status" value="1"/>
</dbReference>
<feature type="region of interest" description="Disordered" evidence="8">
    <location>
        <begin position="344"/>
        <end position="367"/>
    </location>
</feature>
<dbReference type="GeneID" id="64631166"/>
<feature type="compositionally biased region" description="Basic and acidic residues" evidence="8">
    <location>
        <begin position="734"/>
        <end position="749"/>
    </location>
</feature>